<dbReference type="Gene3D" id="3.40.50.2000">
    <property type="entry name" value="Glycogen Phosphorylase B"/>
    <property type="match status" value="2"/>
</dbReference>
<keyword evidence="1" id="KW-0413">Isomerase</keyword>
<dbReference type="EMBL" id="QNRR01000002">
    <property type="protein sequence ID" value="RBP46157.1"/>
    <property type="molecule type" value="Genomic_DNA"/>
</dbReference>
<dbReference type="RefSeq" id="WP_113957690.1">
    <property type="nucleotide sequence ID" value="NZ_QNRR01000002.1"/>
</dbReference>
<dbReference type="OrthoDB" id="9803238at2"/>
<dbReference type="AlphaFoldDB" id="A0A366HTX9"/>
<reference evidence="3 4" key="1">
    <citation type="submission" date="2018-06" db="EMBL/GenBank/DDBJ databases">
        <title>Genomic Encyclopedia of Type Strains, Phase IV (KMG-IV): sequencing the most valuable type-strain genomes for metagenomic binning, comparative biology and taxonomic classification.</title>
        <authorList>
            <person name="Goeker M."/>
        </authorList>
    </citation>
    <scope>NUCLEOTIDE SEQUENCE [LARGE SCALE GENOMIC DNA]</scope>
    <source>
        <strain evidence="3 4">DSM 25532</strain>
    </source>
</reference>
<dbReference type="Proteomes" id="UP000253426">
    <property type="component" value="Unassembled WGS sequence"/>
</dbReference>
<protein>
    <submittedName>
        <fullName evidence="3">UDP-N-acetylglucosamine 2-epimerase (Non-hydrolysing)</fullName>
    </submittedName>
</protein>
<dbReference type="PANTHER" id="PTHR43174">
    <property type="entry name" value="UDP-N-ACETYLGLUCOSAMINE 2-EPIMERASE"/>
    <property type="match status" value="1"/>
</dbReference>
<dbReference type="InterPro" id="IPR003331">
    <property type="entry name" value="UDP_GlcNAc_Epimerase_2_dom"/>
</dbReference>
<dbReference type="SUPFAM" id="SSF53756">
    <property type="entry name" value="UDP-Glycosyltransferase/glycogen phosphorylase"/>
    <property type="match status" value="1"/>
</dbReference>
<feature type="domain" description="UDP-N-acetylglucosamine 2-epimerase" evidence="2">
    <location>
        <begin position="35"/>
        <end position="365"/>
    </location>
</feature>
<proteinExistence type="inferred from homology"/>
<dbReference type="InterPro" id="IPR029767">
    <property type="entry name" value="WecB-like"/>
</dbReference>
<evidence type="ECO:0000259" key="2">
    <source>
        <dbReference type="Pfam" id="PF02350"/>
    </source>
</evidence>
<dbReference type="CDD" id="cd03786">
    <property type="entry name" value="GTB_UDP-GlcNAc_2-Epimerase"/>
    <property type="match status" value="1"/>
</dbReference>
<evidence type="ECO:0000313" key="3">
    <source>
        <dbReference type="EMBL" id="RBP46157.1"/>
    </source>
</evidence>
<evidence type="ECO:0000313" key="4">
    <source>
        <dbReference type="Proteomes" id="UP000253426"/>
    </source>
</evidence>
<dbReference type="NCBIfam" id="TIGR00236">
    <property type="entry name" value="wecB"/>
    <property type="match status" value="1"/>
</dbReference>
<name>A0A366HTX9_9BACT</name>
<comment type="caution">
    <text evidence="3">The sequence shown here is derived from an EMBL/GenBank/DDBJ whole genome shotgun (WGS) entry which is preliminary data.</text>
</comment>
<evidence type="ECO:0000256" key="1">
    <source>
        <dbReference type="RuleBase" id="RU003513"/>
    </source>
</evidence>
<accession>A0A366HTX9</accession>
<dbReference type="Pfam" id="PF02350">
    <property type="entry name" value="Epimerase_2"/>
    <property type="match status" value="1"/>
</dbReference>
<keyword evidence="4" id="KW-1185">Reference proteome</keyword>
<dbReference type="PANTHER" id="PTHR43174:SF1">
    <property type="entry name" value="UDP-N-ACETYLGLUCOSAMINE 2-EPIMERASE"/>
    <property type="match status" value="1"/>
</dbReference>
<dbReference type="GO" id="GO:0016853">
    <property type="term" value="F:isomerase activity"/>
    <property type="evidence" value="ECO:0007669"/>
    <property type="project" value="UniProtKB-KW"/>
</dbReference>
<comment type="similarity">
    <text evidence="1">Belongs to the UDP-N-acetylglucosamine 2-epimerase family.</text>
</comment>
<organism evidence="3 4">
    <name type="scientific">Roseimicrobium gellanilyticum</name>
    <dbReference type="NCBI Taxonomy" id="748857"/>
    <lineage>
        <taxon>Bacteria</taxon>
        <taxon>Pseudomonadati</taxon>
        <taxon>Verrucomicrobiota</taxon>
        <taxon>Verrucomicrobiia</taxon>
        <taxon>Verrucomicrobiales</taxon>
        <taxon>Verrucomicrobiaceae</taxon>
        <taxon>Roseimicrobium</taxon>
    </lineage>
</organism>
<gene>
    <name evidence="3" type="ORF">DES53_102543</name>
</gene>
<sequence length="397" mass="44483">MSESARARLKVMTVVGTRPEIIRMSRVIPVLDSVADHVLVHTGQNFDYELNGIFFDQLEIRRPDILLEVAGATAAESIANTILKVDAVLEEEKPEALLVLGDTNSALCVIPAKRRRIPIFHMEAGNRCFDQRVPEEINRRIVDHVSDMNLCYTEHARRNLLREGLPEDRVIKTGSPMKEVLDHHAAKIRSSDILSRLGLERERYFVVSIHREENVDDPGNLTSLAQALGSLAEEFQFPMIVSLHPRTRKRMEAGGHTLHPLLRTMPPLGFPDYVALQCGAYCTLSDSGTITEESALMGFPAVTLREAHERPEGMDEGVLVMSGLCERRIRQAVAITVAQHRSGSRPRVPADYLVEQVSWKVAKIICGYTDYVRRVVWHAREANGHAEAPENSKPARV</sequence>